<dbReference type="EMBL" id="NFLJ01000006">
    <property type="protein sequence ID" value="OUQ35715.1"/>
    <property type="molecule type" value="Genomic_DNA"/>
</dbReference>
<evidence type="ECO:0000313" key="1">
    <source>
        <dbReference type="EMBL" id="OUQ35715.1"/>
    </source>
</evidence>
<evidence type="ECO:0000313" key="2">
    <source>
        <dbReference type="Proteomes" id="UP000195305"/>
    </source>
</evidence>
<dbReference type="InterPro" id="IPR024265">
    <property type="entry name" value="DUF3788"/>
</dbReference>
<dbReference type="Proteomes" id="UP000195305">
    <property type="component" value="Unassembled WGS sequence"/>
</dbReference>
<name>A0A1Y4T0K2_9FIRM</name>
<gene>
    <name evidence="1" type="ORF">B5E75_02725</name>
</gene>
<comment type="caution">
    <text evidence="1">The sequence shown here is derived from an EMBL/GenBank/DDBJ whole genome shotgun (WGS) entry which is preliminary data.</text>
</comment>
<sequence>MVVIGPKEKELFEKLLPTMDIRIQDIYMHTKEGNYQKWLMIDVEDKNQVYEDLKTILHIRADRKIK</sequence>
<protein>
    <submittedName>
        <fullName evidence="1">Uncharacterized protein</fullName>
    </submittedName>
</protein>
<keyword evidence="2" id="KW-1185">Reference proteome</keyword>
<proteinExistence type="predicted"/>
<accession>A0A1Y4T0K2</accession>
<dbReference type="OrthoDB" id="9090890at2"/>
<dbReference type="Pfam" id="PF12663">
    <property type="entry name" value="DUF3788"/>
    <property type="match status" value="1"/>
</dbReference>
<reference evidence="1 2" key="1">
    <citation type="journal article" date="2018" name="BMC Genomics">
        <title>Whole genome sequencing and function prediction of 133 gut anaerobes isolated from chicken caecum in pure cultures.</title>
        <authorList>
            <person name="Medvecky M."/>
            <person name="Cejkova D."/>
            <person name="Polansky O."/>
            <person name="Karasova D."/>
            <person name="Kubasova T."/>
            <person name="Cizek A."/>
            <person name="Rychlik I."/>
        </authorList>
    </citation>
    <scope>NUCLEOTIDE SEQUENCE [LARGE SCALE GENOMIC DNA]</scope>
    <source>
        <strain evidence="1 2">An13</strain>
    </source>
</reference>
<dbReference type="AlphaFoldDB" id="A0A1Y4T0K2"/>
<organism evidence="1 2">
    <name type="scientific">Massilimicrobiota timonensis</name>
    <dbReference type="NCBI Taxonomy" id="1776392"/>
    <lineage>
        <taxon>Bacteria</taxon>
        <taxon>Bacillati</taxon>
        <taxon>Bacillota</taxon>
        <taxon>Erysipelotrichia</taxon>
        <taxon>Erysipelotrichales</taxon>
        <taxon>Erysipelotrichaceae</taxon>
        <taxon>Massilimicrobiota</taxon>
    </lineage>
</organism>